<name>E4XVS5_OIKDI</name>
<dbReference type="InterPro" id="IPR017096">
    <property type="entry name" value="BTB-kelch_protein"/>
</dbReference>
<dbReference type="InterPro" id="IPR006652">
    <property type="entry name" value="Kelch_1"/>
</dbReference>
<dbReference type="InterPro" id="IPR015915">
    <property type="entry name" value="Kelch-typ_b-propeller"/>
</dbReference>
<gene>
    <name evidence="4" type="ORF">GSOID_T00006721001</name>
</gene>
<feature type="domain" description="BTB" evidence="3">
    <location>
        <begin position="72"/>
        <end position="137"/>
    </location>
</feature>
<dbReference type="SMART" id="SM00875">
    <property type="entry name" value="BACK"/>
    <property type="match status" value="1"/>
</dbReference>
<dbReference type="Gene3D" id="2.120.10.80">
    <property type="entry name" value="Kelch-type beta propeller"/>
    <property type="match status" value="1"/>
</dbReference>
<dbReference type="PANTHER" id="PTHR45632">
    <property type="entry name" value="LD33804P"/>
    <property type="match status" value="1"/>
</dbReference>
<dbReference type="OrthoDB" id="45365at2759"/>
<dbReference type="SMART" id="SM00225">
    <property type="entry name" value="BTB"/>
    <property type="match status" value="1"/>
</dbReference>
<dbReference type="AlphaFoldDB" id="E4XVS5"/>
<dbReference type="Pfam" id="PF07707">
    <property type="entry name" value="BACK"/>
    <property type="match status" value="1"/>
</dbReference>
<keyword evidence="1" id="KW-0880">Kelch repeat</keyword>
<dbReference type="InterPro" id="IPR000210">
    <property type="entry name" value="BTB/POZ_dom"/>
</dbReference>
<sequence>MPEARKRKMASPVRCIKSENADVDLITDGASTSSDRLSPEAIKPELPSAIVHYEAGSASRILSGLDGGKLLSDIDLKTADEETIAAHKAILSASSDFFKRKIKAKPEMKSLDLTDCPGKAVRDLIGFLYTSRLSITAEGAKELLSTAVRLELASAQQAVENFLKLRLTVPIVLQTLKRSQGAQSASLLDEARAYAFTRFVEVTGDPEFVNLPVEEVEKILSSDLLSVESEEEVYQAVMKWAKAEPERANDGSLLYQLLKHVRLPLAKPQFLLDVVQLEPLIKRNSECQQLLEEAKRYHMLADQRPLMQSTRTQKRQKPKRSFCKEVIALIGGLNPAKQQISDCFVFRPPTCEAEASNNNSEAFVIRPDSLSSPNVAHVMYCVAKVKNLAVVSGGLDQHSACDEVHAFIPSLDLWQQMAPMKQARYLHASAEVDGFLYVAGGLVNNKRRLSSVERWCPDANEWEDVVSLPIPISSSCLVGCNGKIYIIGGATTGDVPVSKVFSFDPASDEWTPCPDLPEPERGASAVSAAGIIYVIGHAGRVYAFNTQLNQWSRLNDTNGGHVHGASTIYKGKIFVAGGLHGNEYINRTVEMYDPKTATWSNIAILPTPIYGHGLITLTRET</sequence>
<dbReference type="CDD" id="cd18186">
    <property type="entry name" value="BTB_POZ_ZBTB_KLHL-like"/>
    <property type="match status" value="1"/>
</dbReference>
<proteinExistence type="predicted"/>
<dbReference type="InParanoid" id="E4XVS5"/>
<accession>E4XVS5</accession>
<dbReference type="Proteomes" id="UP000001307">
    <property type="component" value="Unassembled WGS sequence"/>
</dbReference>
<keyword evidence="5" id="KW-1185">Reference proteome</keyword>
<dbReference type="InterPro" id="IPR011705">
    <property type="entry name" value="BACK"/>
</dbReference>
<evidence type="ECO:0000313" key="4">
    <source>
        <dbReference type="EMBL" id="CBY13793.1"/>
    </source>
</evidence>
<dbReference type="Pfam" id="PF01344">
    <property type="entry name" value="Kelch_1"/>
    <property type="match status" value="1"/>
</dbReference>
<evidence type="ECO:0000256" key="1">
    <source>
        <dbReference type="ARBA" id="ARBA00022441"/>
    </source>
</evidence>
<evidence type="ECO:0000259" key="3">
    <source>
        <dbReference type="PROSITE" id="PS50097"/>
    </source>
</evidence>
<dbReference type="SUPFAM" id="SSF117281">
    <property type="entry name" value="Kelch motif"/>
    <property type="match status" value="1"/>
</dbReference>
<dbReference type="Pfam" id="PF00651">
    <property type="entry name" value="BTB"/>
    <property type="match status" value="1"/>
</dbReference>
<dbReference type="PIRSF" id="PIRSF037037">
    <property type="entry name" value="Kelch-like_protein_gigaxonin"/>
    <property type="match status" value="1"/>
</dbReference>
<dbReference type="Gene3D" id="3.30.710.10">
    <property type="entry name" value="Potassium Channel Kv1.1, Chain A"/>
    <property type="match status" value="1"/>
</dbReference>
<evidence type="ECO:0000256" key="2">
    <source>
        <dbReference type="ARBA" id="ARBA00022737"/>
    </source>
</evidence>
<dbReference type="Pfam" id="PF24681">
    <property type="entry name" value="Kelch_KLHDC2_KLHL20_DRC7"/>
    <property type="match status" value="1"/>
</dbReference>
<dbReference type="PANTHER" id="PTHR45632:SF5">
    <property type="entry name" value="KELCH-LIKE PROTEIN 22"/>
    <property type="match status" value="1"/>
</dbReference>
<dbReference type="PROSITE" id="PS50097">
    <property type="entry name" value="BTB"/>
    <property type="match status" value="1"/>
</dbReference>
<dbReference type="InterPro" id="IPR011333">
    <property type="entry name" value="SKP1/BTB/POZ_sf"/>
</dbReference>
<evidence type="ECO:0000313" key="5">
    <source>
        <dbReference type="Proteomes" id="UP000001307"/>
    </source>
</evidence>
<reference evidence="4 5" key="1">
    <citation type="journal article" date="2010" name="Science">
        <title>Plasticity of animal genome architecture unmasked by rapid evolution of a pelagic tunicate.</title>
        <authorList>
            <person name="Denoeud F."/>
            <person name="Henriet S."/>
            <person name="Mungpakdee S."/>
            <person name="Aury J.M."/>
            <person name="Da Silva C."/>
            <person name="Brinkmann H."/>
            <person name="Mikhaleva J."/>
            <person name="Olsen L.C."/>
            <person name="Jubin C."/>
            <person name="Canestro C."/>
            <person name="Bouquet J.M."/>
            <person name="Danks G."/>
            <person name="Poulain J."/>
            <person name="Campsteijn C."/>
            <person name="Adamski M."/>
            <person name="Cross I."/>
            <person name="Yadetie F."/>
            <person name="Muffato M."/>
            <person name="Louis A."/>
            <person name="Butcher S."/>
            <person name="Tsagkogeorga G."/>
            <person name="Konrad A."/>
            <person name="Singh S."/>
            <person name="Jensen M.F."/>
            <person name="Cong E.H."/>
            <person name="Eikeseth-Otteraa H."/>
            <person name="Noel B."/>
            <person name="Anthouard V."/>
            <person name="Porcel B.M."/>
            <person name="Kachouri-Lafond R."/>
            <person name="Nishino A."/>
            <person name="Ugolini M."/>
            <person name="Chourrout P."/>
            <person name="Nishida H."/>
            <person name="Aasland R."/>
            <person name="Huzurbazar S."/>
            <person name="Westhof E."/>
            <person name="Delsuc F."/>
            <person name="Lehrach H."/>
            <person name="Reinhardt R."/>
            <person name="Weissenbach J."/>
            <person name="Roy S.W."/>
            <person name="Artiguenave F."/>
            <person name="Postlethwait J.H."/>
            <person name="Manak J.R."/>
            <person name="Thompson E.M."/>
            <person name="Jaillon O."/>
            <person name="Du Pasquier L."/>
            <person name="Boudinot P."/>
            <person name="Liberles D.A."/>
            <person name="Volff J.N."/>
            <person name="Philippe H."/>
            <person name="Lenhard B."/>
            <person name="Roest Crollius H."/>
            <person name="Wincker P."/>
            <person name="Chourrout D."/>
        </authorList>
    </citation>
    <scope>NUCLEOTIDE SEQUENCE [LARGE SCALE GENOMIC DNA]</scope>
</reference>
<protein>
    <recommendedName>
        <fullName evidence="3">BTB domain-containing protein</fullName>
    </recommendedName>
</protein>
<dbReference type="SMART" id="SM00612">
    <property type="entry name" value="Kelch"/>
    <property type="match status" value="5"/>
</dbReference>
<dbReference type="Gene3D" id="1.25.40.420">
    <property type="match status" value="1"/>
</dbReference>
<keyword evidence="2" id="KW-0677">Repeat</keyword>
<dbReference type="EMBL" id="FN653219">
    <property type="protein sequence ID" value="CBY13793.1"/>
    <property type="molecule type" value="Genomic_DNA"/>
</dbReference>
<dbReference type="SUPFAM" id="SSF54695">
    <property type="entry name" value="POZ domain"/>
    <property type="match status" value="1"/>
</dbReference>
<organism evidence="4 5">
    <name type="scientific">Oikopleura dioica</name>
    <name type="common">Tunicate</name>
    <dbReference type="NCBI Taxonomy" id="34765"/>
    <lineage>
        <taxon>Eukaryota</taxon>
        <taxon>Metazoa</taxon>
        <taxon>Chordata</taxon>
        <taxon>Tunicata</taxon>
        <taxon>Appendicularia</taxon>
        <taxon>Copelata</taxon>
        <taxon>Oikopleuridae</taxon>
        <taxon>Oikopleura</taxon>
    </lineage>
</organism>
<dbReference type="FunFam" id="1.25.40.420:FF:000001">
    <property type="entry name" value="Kelch-like family member 12"/>
    <property type="match status" value="1"/>
</dbReference>